<dbReference type="EMBL" id="CCSD01000071">
    <property type="protein sequence ID" value="CDZ89953.1"/>
    <property type="molecule type" value="Genomic_DNA"/>
</dbReference>
<dbReference type="OrthoDB" id="4220752at2"/>
<dbReference type="InterPro" id="IPR000639">
    <property type="entry name" value="Epox_hydrolase-like"/>
</dbReference>
<reference evidence="2 3" key="1">
    <citation type="journal article" date="2014" name="Genome Announc.">
        <title>Draft Genome Sequence of Propane- and Butane-Oxidizing Actinobacterium Rhodococcus ruber IEGM 231.</title>
        <authorList>
            <person name="Ivshina I.B."/>
            <person name="Kuyukina M.S."/>
            <person name="Krivoruchko A.V."/>
            <person name="Barbe V."/>
            <person name="Fischer C."/>
        </authorList>
    </citation>
    <scope>NUCLEOTIDE SEQUENCE [LARGE SCALE GENOMIC DNA]</scope>
</reference>
<dbReference type="SMR" id="A0A098BMM7"/>
<accession>A0A098BMM7</accession>
<gene>
    <name evidence="2" type="ORF">RHRU231_590012</name>
</gene>
<evidence type="ECO:0000313" key="2">
    <source>
        <dbReference type="EMBL" id="CDZ89953.1"/>
    </source>
</evidence>
<dbReference type="Pfam" id="PF00561">
    <property type="entry name" value="Abhydrolase_1"/>
    <property type="match status" value="1"/>
</dbReference>
<dbReference type="GO" id="GO:0016787">
    <property type="term" value="F:hydrolase activity"/>
    <property type="evidence" value="ECO:0007669"/>
    <property type="project" value="UniProtKB-KW"/>
</dbReference>
<sequence length="300" mass="33625">MTTRTVTNGNVRLHVVEEGNPAGPTLVLVHGWPDTHALWDRVVPELARDFRIVRFDNRGAGVSTVPRDVADYRLELLAADLFAVLDAVSPGVPVHLLGHDWGAVLCWEAVCEPGAAERIASYTSVSGPNLDHLASWMRRRLRDRRPLGPLEQAVASAYTVLFQTPGLPVPALRWWFSRHWPGFVGFFDRSDPALIGPVAPTLADDMVHGLKLYRANLRRRLRAPRERRTDVPVQLIQGLRDRAVRPVGYEDTEKWVTDLRREPLDAGHWSPRSHASELAAATARFVRDVEARHTVRTPAL</sequence>
<dbReference type="PRINTS" id="PR00412">
    <property type="entry name" value="EPOXHYDRLASE"/>
</dbReference>
<dbReference type="PANTHER" id="PTHR43329">
    <property type="entry name" value="EPOXIDE HYDROLASE"/>
    <property type="match status" value="1"/>
</dbReference>
<dbReference type="InterPro" id="IPR029058">
    <property type="entry name" value="AB_hydrolase_fold"/>
</dbReference>
<name>A0A098BMM7_9NOCA</name>
<dbReference type="InterPro" id="IPR000073">
    <property type="entry name" value="AB_hydrolase_1"/>
</dbReference>
<dbReference type="Gene3D" id="3.40.50.1820">
    <property type="entry name" value="alpha/beta hydrolase"/>
    <property type="match status" value="1"/>
</dbReference>
<dbReference type="SUPFAM" id="SSF53474">
    <property type="entry name" value="alpha/beta-Hydrolases"/>
    <property type="match status" value="1"/>
</dbReference>
<dbReference type="Proteomes" id="UP000042997">
    <property type="component" value="Unassembled WGS sequence"/>
</dbReference>
<proteinExistence type="predicted"/>
<organism evidence="2 3">
    <name type="scientific">Rhodococcus ruber</name>
    <dbReference type="NCBI Taxonomy" id="1830"/>
    <lineage>
        <taxon>Bacteria</taxon>
        <taxon>Bacillati</taxon>
        <taxon>Actinomycetota</taxon>
        <taxon>Actinomycetes</taxon>
        <taxon>Mycobacteriales</taxon>
        <taxon>Nocardiaceae</taxon>
        <taxon>Rhodococcus</taxon>
    </lineage>
</organism>
<protein>
    <submittedName>
        <fullName evidence="2">Hydrolase</fullName>
    </submittedName>
</protein>
<dbReference type="AlphaFoldDB" id="A0A098BMM7"/>
<evidence type="ECO:0000256" key="1">
    <source>
        <dbReference type="ARBA" id="ARBA00022801"/>
    </source>
</evidence>
<dbReference type="eggNOG" id="COG0596">
    <property type="taxonomic scope" value="Bacteria"/>
</dbReference>
<dbReference type="RefSeq" id="WP_040273107.1">
    <property type="nucleotide sequence ID" value="NZ_CP023714.1"/>
</dbReference>
<evidence type="ECO:0000313" key="3">
    <source>
        <dbReference type="Proteomes" id="UP000042997"/>
    </source>
</evidence>
<keyword evidence="1 2" id="KW-0378">Hydrolase</keyword>